<proteinExistence type="predicted"/>
<protein>
    <submittedName>
        <fullName evidence="1">Uncharacterized protein</fullName>
    </submittedName>
</protein>
<gene>
    <name evidence="1" type="ORF">LCGC14_2223530</name>
</gene>
<dbReference type="AlphaFoldDB" id="A0A0F9DXS6"/>
<feature type="non-terminal residue" evidence="1">
    <location>
        <position position="221"/>
    </location>
</feature>
<dbReference type="EMBL" id="LAZR01029757">
    <property type="protein sequence ID" value="KKL58626.1"/>
    <property type="molecule type" value="Genomic_DNA"/>
</dbReference>
<evidence type="ECO:0000313" key="1">
    <source>
        <dbReference type="EMBL" id="KKL58626.1"/>
    </source>
</evidence>
<organism evidence="1">
    <name type="scientific">marine sediment metagenome</name>
    <dbReference type="NCBI Taxonomy" id="412755"/>
    <lineage>
        <taxon>unclassified sequences</taxon>
        <taxon>metagenomes</taxon>
        <taxon>ecological metagenomes</taxon>
    </lineage>
</organism>
<accession>A0A0F9DXS6</accession>
<reference evidence="1" key="1">
    <citation type="journal article" date="2015" name="Nature">
        <title>Complex archaea that bridge the gap between prokaryotes and eukaryotes.</title>
        <authorList>
            <person name="Spang A."/>
            <person name="Saw J.H."/>
            <person name="Jorgensen S.L."/>
            <person name="Zaremba-Niedzwiedzka K."/>
            <person name="Martijn J."/>
            <person name="Lind A.E."/>
            <person name="van Eijk R."/>
            <person name="Schleper C."/>
            <person name="Guy L."/>
            <person name="Ettema T.J."/>
        </authorList>
    </citation>
    <scope>NUCLEOTIDE SEQUENCE</scope>
</reference>
<sequence length="221" mass="24726">MSEGYNFQLLTAIVKVVRPKEKPVIGVSDGIGHFMWVGTENIIVAHPNKYVQWQTTIFALVPDYKINWKPEMNFEQYKGTYSQTKPVLQPIPSMFQGASLAPTPVQMAAPSTTPTQPLQPQPTMALNQPIAQTTATQPANYPQQPVIPISSLPLKNPQQIINQVKENLPGFRAQDYVQKIAEELEAIRKLLELYIKPPKLVSADTLVPDAPNQMELNQIEN</sequence>
<name>A0A0F9DXS6_9ZZZZ</name>
<comment type="caution">
    <text evidence="1">The sequence shown here is derived from an EMBL/GenBank/DDBJ whole genome shotgun (WGS) entry which is preliminary data.</text>
</comment>